<accession>A0AAN5I7B0</accession>
<comment type="caution">
    <text evidence="1">The sequence shown here is derived from an EMBL/GenBank/DDBJ whole genome shotgun (WGS) entry which is preliminary data.</text>
</comment>
<evidence type="ECO:0000313" key="1">
    <source>
        <dbReference type="EMBL" id="GMR55197.1"/>
    </source>
</evidence>
<feature type="non-terminal residue" evidence="1">
    <location>
        <position position="74"/>
    </location>
</feature>
<evidence type="ECO:0008006" key="3">
    <source>
        <dbReference type="Google" id="ProtNLM"/>
    </source>
</evidence>
<name>A0AAN5I7B0_9BILA</name>
<dbReference type="EMBL" id="BTRK01000005">
    <property type="protein sequence ID" value="GMR55197.1"/>
    <property type="molecule type" value="Genomic_DNA"/>
</dbReference>
<evidence type="ECO:0000313" key="2">
    <source>
        <dbReference type="Proteomes" id="UP001328107"/>
    </source>
</evidence>
<protein>
    <recommendedName>
        <fullName evidence="3">C-type lectin</fullName>
    </recommendedName>
</protein>
<feature type="non-terminal residue" evidence="1">
    <location>
        <position position="1"/>
    </location>
</feature>
<gene>
    <name evidence="1" type="ORF">PMAYCL1PPCAC_25392</name>
</gene>
<keyword evidence="2" id="KW-1185">Reference proteome</keyword>
<dbReference type="AlphaFoldDB" id="A0AAN5I7B0"/>
<organism evidence="1 2">
    <name type="scientific">Pristionchus mayeri</name>
    <dbReference type="NCBI Taxonomy" id="1317129"/>
    <lineage>
        <taxon>Eukaryota</taxon>
        <taxon>Metazoa</taxon>
        <taxon>Ecdysozoa</taxon>
        <taxon>Nematoda</taxon>
        <taxon>Chromadorea</taxon>
        <taxon>Rhabditida</taxon>
        <taxon>Rhabditina</taxon>
        <taxon>Diplogasteromorpha</taxon>
        <taxon>Diplogasteroidea</taxon>
        <taxon>Neodiplogasteridae</taxon>
        <taxon>Pristionchus</taxon>
    </lineage>
</organism>
<dbReference type="InterPro" id="IPR016187">
    <property type="entry name" value="CTDL_fold"/>
</dbReference>
<sequence length="74" mass="8084">LAWLDGSPLEYSNLDPKYASNCDYFDKDSAYAFMRSGEWAVYSKANSVNALVCSKPAFQVSTARSTILSGDTST</sequence>
<proteinExistence type="predicted"/>
<reference evidence="2" key="1">
    <citation type="submission" date="2022-10" db="EMBL/GenBank/DDBJ databases">
        <title>Genome assembly of Pristionchus species.</title>
        <authorList>
            <person name="Yoshida K."/>
            <person name="Sommer R.J."/>
        </authorList>
    </citation>
    <scope>NUCLEOTIDE SEQUENCE [LARGE SCALE GENOMIC DNA]</scope>
    <source>
        <strain evidence="2">RS5460</strain>
    </source>
</reference>
<dbReference type="Proteomes" id="UP001328107">
    <property type="component" value="Unassembled WGS sequence"/>
</dbReference>
<dbReference type="SUPFAM" id="SSF56436">
    <property type="entry name" value="C-type lectin-like"/>
    <property type="match status" value="1"/>
</dbReference>